<gene>
    <name evidence="1" type="ORF">HAQ05_16205</name>
</gene>
<protein>
    <submittedName>
        <fullName evidence="1">Lipid II-degrading bacteriocin</fullName>
    </submittedName>
</protein>
<dbReference type="Pfam" id="PF14859">
    <property type="entry name" value="Colicin_M"/>
    <property type="match status" value="1"/>
</dbReference>
<keyword evidence="2" id="KW-1185">Reference proteome</keyword>
<proteinExistence type="predicted"/>
<dbReference type="EMBL" id="JAAOCA010000020">
    <property type="protein sequence ID" value="MBD1600240.1"/>
    <property type="molecule type" value="Genomic_DNA"/>
</dbReference>
<comment type="caution">
    <text evidence="1">The sequence shown here is derived from an EMBL/GenBank/DDBJ whole genome shotgun (WGS) entry which is preliminary data.</text>
</comment>
<accession>A0ABR7Z444</accession>
<reference evidence="1 2" key="1">
    <citation type="journal article" date="2020" name="Insects">
        <title>Bacteria Belonging to Pseudomonas typographi sp. nov. from the Bark Beetle Ips typographus Have Genomic Potential to Aid in the Host Ecology.</title>
        <authorList>
            <person name="Peral-Aranega E."/>
            <person name="Saati-Santamaria Z."/>
            <person name="Kolarik M."/>
            <person name="Rivas R."/>
            <person name="Garcia-Fraile P."/>
        </authorList>
    </citation>
    <scope>NUCLEOTIDE SEQUENCE [LARGE SCALE GENOMIC DNA]</scope>
    <source>
        <strain evidence="1 2">CA3A</strain>
    </source>
</reference>
<dbReference type="RefSeq" id="WP_190422402.1">
    <property type="nucleotide sequence ID" value="NZ_JAAOCA010000020.1"/>
</dbReference>
<sequence length="178" mass="19349">MRGERAGKKANQISMYGTPTLTEELSGNTFTIMKAYSHYLMGKGVPLTWRLENTGITPTVAKLPDLQRAISLAGTGITNIDINMAYDAGLDSSVAKYVIGNITIRAVGKIVRPESGPITFNGEIRAYNDLYDFDKSTHRSILTEAATTAGRLVGQRAKATPYEIQLPGAIQYHIPSNN</sequence>
<evidence type="ECO:0000313" key="1">
    <source>
        <dbReference type="EMBL" id="MBD1600240.1"/>
    </source>
</evidence>
<organism evidence="1 2">
    <name type="scientific">Pseudomonas typographi</name>
    <dbReference type="NCBI Taxonomy" id="2715964"/>
    <lineage>
        <taxon>Bacteria</taxon>
        <taxon>Pseudomonadati</taxon>
        <taxon>Pseudomonadota</taxon>
        <taxon>Gammaproteobacteria</taxon>
        <taxon>Pseudomonadales</taxon>
        <taxon>Pseudomonadaceae</taxon>
        <taxon>Pseudomonas</taxon>
    </lineage>
</organism>
<dbReference type="InterPro" id="IPR028056">
    <property type="entry name" value="Colicin_M"/>
</dbReference>
<dbReference type="Gene3D" id="3.30.450.400">
    <property type="entry name" value="Colicin M, catalytic domain"/>
    <property type="match status" value="1"/>
</dbReference>
<evidence type="ECO:0000313" key="2">
    <source>
        <dbReference type="Proteomes" id="UP000805841"/>
    </source>
</evidence>
<name>A0ABR7Z444_9PSED</name>
<dbReference type="Proteomes" id="UP000805841">
    <property type="component" value="Unassembled WGS sequence"/>
</dbReference>